<dbReference type="SMART" id="SM00220">
    <property type="entry name" value="S_TKc"/>
    <property type="match status" value="1"/>
</dbReference>
<keyword evidence="7 10" id="KW-0067">ATP-binding</keyword>
<proteinExistence type="inferred from homology"/>
<dbReference type="InterPro" id="IPR008271">
    <property type="entry name" value="Ser/Thr_kinase_AS"/>
</dbReference>
<reference evidence="12 13" key="1">
    <citation type="journal article" date="2012" name="J. Bacteriol.">
        <title>Complete genome sequence of Nocardia brasiliensis HUJEG-1.</title>
        <authorList>
            <person name="Vera-Cabrera L."/>
            <person name="Ortiz-Lopez R."/>
            <person name="Elizondo-Gonzalez R."/>
            <person name="Perez-Maya A.A."/>
            <person name="Ocampo-Candiani J."/>
        </authorList>
    </citation>
    <scope>NUCLEOTIDE SEQUENCE [LARGE SCALE GENOMIC DNA]</scope>
    <source>
        <strain evidence="13">ATCC 700358</strain>
    </source>
</reference>
<dbReference type="InterPro" id="IPR000719">
    <property type="entry name" value="Prot_kinase_dom"/>
</dbReference>
<evidence type="ECO:0000256" key="8">
    <source>
        <dbReference type="ARBA" id="ARBA00047899"/>
    </source>
</evidence>
<dbReference type="EMBL" id="CP003876">
    <property type="protein sequence ID" value="AFU06237.1"/>
    <property type="molecule type" value="Genomic_DNA"/>
</dbReference>
<evidence type="ECO:0000313" key="13">
    <source>
        <dbReference type="Proteomes" id="UP000006304"/>
    </source>
</evidence>
<protein>
    <recommendedName>
        <fullName evidence="2">non-specific serine/threonine protein kinase</fullName>
        <ecNumber evidence="2">2.7.11.1</ecNumber>
    </recommendedName>
</protein>
<dbReference type="Pfam" id="PF00069">
    <property type="entry name" value="Pkinase"/>
    <property type="match status" value="1"/>
</dbReference>
<evidence type="ECO:0000256" key="5">
    <source>
        <dbReference type="ARBA" id="ARBA00022741"/>
    </source>
</evidence>
<dbReference type="GO" id="GO:0005524">
    <property type="term" value="F:ATP binding"/>
    <property type="evidence" value="ECO:0007669"/>
    <property type="project" value="UniProtKB-UniRule"/>
</dbReference>
<evidence type="ECO:0000259" key="11">
    <source>
        <dbReference type="PROSITE" id="PS50011"/>
    </source>
</evidence>
<dbReference type="PROSITE" id="PS00108">
    <property type="entry name" value="PROTEIN_KINASE_ST"/>
    <property type="match status" value="1"/>
</dbReference>
<dbReference type="PANTHER" id="PTHR43671">
    <property type="entry name" value="SERINE/THREONINE-PROTEIN KINASE NEK"/>
    <property type="match status" value="1"/>
</dbReference>
<dbReference type="Gene3D" id="3.30.200.20">
    <property type="entry name" value="Phosphorylase Kinase, domain 1"/>
    <property type="match status" value="1"/>
</dbReference>
<dbReference type="KEGG" id="nbr:O3I_041460"/>
<dbReference type="InterPro" id="IPR017441">
    <property type="entry name" value="Protein_kinase_ATP_BS"/>
</dbReference>
<evidence type="ECO:0000256" key="1">
    <source>
        <dbReference type="ARBA" id="ARBA00010886"/>
    </source>
</evidence>
<organism evidence="12 13">
    <name type="scientific">Nocardia brasiliensis (strain ATCC 700358 / HUJEG-1)</name>
    <dbReference type="NCBI Taxonomy" id="1133849"/>
    <lineage>
        <taxon>Bacteria</taxon>
        <taxon>Bacillati</taxon>
        <taxon>Actinomycetota</taxon>
        <taxon>Actinomycetes</taxon>
        <taxon>Mycobacteriales</taxon>
        <taxon>Nocardiaceae</taxon>
        <taxon>Nocardia</taxon>
    </lineage>
</organism>
<feature type="binding site" evidence="10">
    <location>
        <position position="43"/>
    </location>
    <ligand>
        <name>ATP</name>
        <dbReference type="ChEBI" id="CHEBI:30616"/>
    </ligand>
</feature>
<dbReference type="RefSeq" id="WP_014989084.1">
    <property type="nucleotide sequence ID" value="NC_018681.1"/>
</dbReference>
<dbReference type="EC" id="2.7.11.1" evidence="2"/>
<name>K0F924_NOCB7</name>
<dbReference type="CDD" id="cd14014">
    <property type="entry name" value="STKc_PknB_like"/>
    <property type="match status" value="1"/>
</dbReference>
<evidence type="ECO:0000256" key="6">
    <source>
        <dbReference type="ARBA" id="ARBA00022777"/>
    </source>
</evidence>
<dbReference type="GO" id="GO:0004674">
    <property type="term" value="F:protein serine/threonine kinase activity"/>
    <property type="evidence" value="ECO:0007669"/>
    <property type="project" value="UniProtKB-KW"/>
</dbReference>
<dbReference type="PROSITE" id="PS50011">
    <property type="entry name" value="PROTEIN_KINASE_DOM"/>
    <property type="match status" value="1"/>
</dbReference>
<evidence type="ECO:0000256" key="10">
    <source>
        <dbReference type="PROSITE-ProRule" id="PRU10141"/>
    </source>
</evidence>
<evidence type="ECO:0000256" key="7">
    <source>
        <dbReference type="ARBA" id="ARBA00022840"/>
    </source>
</evidence>
<dbReference type="PANTHER" id="PTHR43671:SF98">
    <property type="entry name" value="SERINE_THREONINE-PROTEIN KINASE NEK11"/>
    <property type="match status" value="1"/>
</dbReference>
<evidence type="ECO:0000313" key="12">
    <source>
        <dbReference type="EMBL" id="AFU06237.1"/>
    </source>
</evidence>
<dbReference type="PROSITE" id="PS00107">
    <property type="entry name" value="PROTEIN_KINASE_ATP"/>
    <property type="match status" value="1"/>
</dbReference>
<keyword evidence="5 10" id="KW-0547">Nucleotide-binding</keyword>
<keyword evidence="6 12" id="KW-0418">Kinase</keyword>
<keyword evidence="13" id="KW-1185">Reference proteome</keyword>
<comment type="catalytic activity">
    <reaction evidence="9">
        <text>L-seryl-[protein] + ATP = O-phospho-L-seryl-[protein] + ADP + H(+)</text>
        <dbReference type="Rhea" id="RHEA:17989"/>
        <dbReference type="Rhea" id="RHEA-COMP:9863"/>
        <dbReference type="Rhea" id="RHEA-COMP:11604"/>
        <dbReference type="ChEBI" id="CHEBI:15378"/>
        <dbReference type="ChEBI" id="CHEBI:29999"/>
        <dbReference type="ChEBI" id="CHEBI:30616"/>
        <dbReference type="ChEBI" id="CHEBI:83421"/>
        <dbReference type="ChEBI" id="CHEBI:456216"/>
        <dbReference type="EC" id="2.7.11.1"/>
    </reaction>
</comment>
<dbReference type="Gene3D" id="1.10.510.10">
    <property type="entry name" value="Transferase(Phosphotransferase) domain 1"/>
    <property type="match status" value="1"/>
</dbReference>
<feature type="domain" description="Protein kinase" evidence="11">
    <location>
        <begin position="14"/>
        <end position="270"/>
    </location>
</feature>
<dbReference type="STRING" id="1133849.O3I_041460"/>
<comment type="similarity">
    <text evidence="1">Belongs to the protein kinase superfamily. NEK Ser/Thr protein kinase family. NIMA subfamily.</text>
</comment>
<sequence>MILGTPGDSIANRYLLLKPLGSGGFGQVWKARDSHLNQVVALKLIRNGDPGATWHEASLLTALRSEHILEVNNADVFQGITYLDTALAACSTDQRAQPLGVEPGLAVDWMRRALRGLDLCHKRGLLHRDVKPQNIFLALNGDAKLGDFGVAAHMDEAGTAEAHGDLRVWAPELFTGGRASIRSDVYSAACTLYALVAGGLPFDGIRQQIDLEAAIAQGSYIPVRDRAPHVSSALADKIKRGMALDPAERFPTAASFDSALALPSQSRRFIPKPPHDGHLRCWAVAGPTSALRVCIIAGTGSACVSVETRYEGSGNRVTQHCFGSTEADLPKRLRAVFNNLRLNGRRS</sequence>
<gene>
    <name evidence="12" type="ORF">O3I_041460</name>
</gene>
<dbReference type="Proteomes" id="UP000006304">
    <property type="component" value="Chromosome"/>
</dbReference>
<evidence type="ECO:0000256" key="9">
    <source>
        <dbReference type="ARBA" id="ARBA00048679"/>
    </source>
</evidence>
<keyword evidence="3" id="KW-0723">Serine/threonine-protein kinase</keyword>
<evidence type="ECO:0000256" key="4">
    <source>
        <dbReference type="ARBA" id="ARBA00022679"/>
    </source>
</evidence>
<evidence type="ECO:0000256" key="2">
    <source>
        <dbReference type="ARBA" id="ARBA00012513"/>
    </source>
</evidence>
<accession>K0F924</accession>
<comment type="catalytic activity">
    <reaction evidence="8">
        <text>L-threonyl-[protein] + ATP = O-phospho-L-threonyl-[protein] + ADP + H(+)</text>
        <dbReference type="Rhea" id="RHEA:46608"/>
        <dbReference type="Rhea" id="RHEA-COMP:11060"/>
        <dbReference type="Rhea" id="RHEA-COMP:11605"/>
        <dbReference type="ChEBI" id="CHEBI:15378"/>
        <dbReference type="ChEBI" id="CHEBI:30013"/>
        <dbReference type="ChEBI" id="CHEBI:30616"/>
        <dbReference type="ChEBI" id="CHEBI:61977"/>
        <dbReference type="ChEBI" id="CHEBI:456216"/>
        <dbReference type="EC" id="2.7.11.1"/>
    </reaction>
</comment>
<dbReference type="HOGENOM" id="CLU_862828_0_0_11"/>
<dbReference type="InterPro" id="IPR011009">
    <property type="entry name" value="Kinase-like_dom_sf"/>
</dbReference>
<dbReference type="AlphaFoldDB" id="K0F924"/>
<keyword evidence="4" id="KW-0808">Transferase</keyword>
<dbReference type="SUPFAM" id="SSF56112">
    <property type="entry name" value="Protein kinase-like (PK-like)"/>
    <property type="match status" value="1"/>
</dbReference>
<dbReference type="InterPro" id="IPR050660">
    <property type="entry name" value="NEK_Ser/Thr_kinase"/>
</dbReference>
<dbReference type="eggNOG" id="COG0515">
    <property type="taxonomic scope" value="Bacteria"/>
</dbReference>
<evidence type="ECO:0000256" key="3">
    <source>
        <dbReference type="ARBA" id="ARBA00022527"/>
    </source>
</evidence>